<dbReference type="EMBL" id="NJBA01000043">
    <property type="protein sequence ID" value="OWP46437.1"/>
    <property type="molecule type" value="Genomic_DNA"/>
</dbReference>
<evidence type="ECO:0000256" key="5">
    <source>
        <dbReference type="PROSITE-ProRule" id="PRU00335"/>
    </source>
</evidence>
<evidence type="ECO:0000313" key="8">
    <source>
        <dbReference type="Proteomes" id="UP000198145"/>
    </source>
</evidence>
<evidence type="ECO:0000256" key="1">
    <source>
        <dbReference type="ARBA" id="ARBA00022491"/>
    </source>
</evidence>
<dbReference type="Gene3D" id="1.10.357.10">
    <property type="entry name" value="Tetracycline Repressor, domain 2"/>
    <property type="match status" value="1"/>
</dbReference>
<dbReference type="PRINTS" id="PR00455">
    <property type="entry name" value="HTHTETR"/>
</dbReference>
<dbReference type="PANTHER" id="PTHR30055">
    <property type="entry name" value="HTH-TYPE TRANSCRIPTIONAL REGULATOR RUTR"/>
    <property type="match status" value="1"/>
</dbReference>
<proteinExistence type="predicted"/>
<dbReference type="RefSeq" id="WP_141099413.1">
    <property type="nucleotide sequence ID" value="NZ_NJBA01000043.1"/>
</dbReference>
<dbReference type="InterPro" id="IPR023772">
    <property type="entry name" value="DNA-bd_HTH_TetR-type_CS"/>
</dbReference>
<feature type="non-terminal residue" evidence="7">
    <location>
        <position position="126"/>
    </location>
</feature>
<dbReference type="PROSITE" id="PS50977">
    <property type="entry name" value="HTH_TETR_2"/>
    <property type="match status" value="1"/>
</dbReference>
<dbReference type="GO" id="GO:0003700">
    <property type="term" value="F:DNA-binding transcription factor activity"/>
    <property type="evidence" value="ECO:0007669"/>
    <property type="project" value="TreeGrafter"/>
</dbReference>
<feature type="DNA-binding region" description="H-T-H motif" evidence="5">
    <location>
        <begin position="33"/>
        <end position="52"/>
    </location>
</feature>
<keyword evidence="3 5" id="KW-0238">DNA-binding</keyword>
<reference evidence="7 8" key="1">
    <citation type="submission" date="2017-06" db="EMBL/GenBank/DDBJ databases">
        <title>Draft genome of Pseudomonas nitroreducens DF05.</title>
        <authorList>
            <person name="Iyer R."/>
        </authorList>
    </citation>
    <scope>NUCLEOTIDE SEQUENCE [LARGE SCALE GENOMIC DNA]</scope>
    <source>
        <strain evidence="7 8">DF05</strain>
    </source>
</reference>
<dbReference type="Proteomes" id="UP000198145">
    <property type="component" value="Unassembled WGS sequence"/>
</dbReference>
<dbReference type="InterPro" id="IPR050109">
    <property type="entry name" value="HTH-type_TetR-like_transc_reg"/>
</dbReference>
<accession>A0A246F330</accession>
<evidence type="ECO:0000313" key="7">
    <source>
        <dbReference type="EMBL" id="OWP46437.1"/>
    </source>
</evidence>
<keyword evidence="4" id="KW-0804">Transcription</keyword>
<dbReference type="Pfam" id="PF00440">
    <property type="entry name" value="TetR_N"/>
    <property type="match status" value="1"/>
</dbReference>
<keyword evidence="1" id="KW-0678">Repressor</keyword>
<keyword evidence="2" id="KW-0805">Transcription regulation</keyword>
<dbReference type="Pfam" id="PF08361">
    <property type="entry name" value="TetR_C_2"/>
    <property type="match status" value="1"/>
</dbReference>
<sequence>MVRKTKEEALETRNHLLDAAEDIFHRAGYARTTLEAVAEAAGLTRGAIYWHFKNKSDLFNAMCDRVRLPMEELAASGEGPDNDDPLGHLRKICIFFLTQAATDVHLRKVSDILFSKCEFVDPADPA</sequence>
<dbReference type="InterPro" id="IPR013572">
    <property type="entry name" value="Tscrpt_reg_MAATS_C"/>
</dbReference>
<comment type="caution">
    <text evidence="7">The sequence shown here is derived from an EMBL/GenBank/DDBJ whole genome shotgun (WGS) entry which is preliminary data.</text>
</comment>
<evidence type="ECO:0000259" key="6">
    <source>
        <dbReference type="PROSITE" id="PS50977"/>
    </source>
</evidence>
<name>A0A246F330_PSENT</name>
<dbReference type="PANTHER" id="PTHR30055:SF240">
    <property type="entry name" value="HTH-TYPE TRANSCRIPTIONAL REGULATOR ACRR"/>
    <property type="match status" value="1"/>
</dbReference>
<organism evidence="7 8">
    <name type="scientific">Pseudomonas nitroreducens</name>
    <dbReference type="NCBI Taxonomy" id="46680"/>
    <lineage>
        <taxon>Bacteria</taxon>
        <taxon>Pseudomonadati</taxon>
        <taxon>Pseudomonadota</taxon>
        <taxon>Gammaproteobacteria</taxon>
        <taxon>Pseudomonadales</taxon>
        <taxon>Pseudomonadaceae</taxon>
        <taxon>Pseudomonas</taxon>
    </lineage>
</organism>
<evidence type="ECO:0000256" key="2">
    <source>
        <dbReference type="ARBA" id="ARBA00023015"/>
    </source>
</evidence>
<dbReference type="GO" id="GO:0000976">
    <property type="term" value="F:transcription cis-regulatory region binding"/>
    <property type="evidence" value="ECO:0007669"/>
    <property type="project" value="TreeGrafter"/>
</dbReference>
<evidence type="ECO:0000256" key="3">
    <source>
        <dbReference type="ARBA" id="ARBA00023125"/>
    </source>
</evidence>
<dbReference type="PROSITE" id="PS01081">
    <property type="entry name" value="HTH_TETR_1"/>
    <property type="match status" value="1"/>
</dbReference>
<dbReference type="InterPro" id="IPR009057">
    <property type="entry name" value="Homeodomain-like_sf"/>
</dbReference>
<dbReference type="AlphaFoldDB" id="A0A246F330"/>
<gene>
    <name evidence="7" type="ORF">CEG18_29060</name>
</gene>
<dbReference type="InterPro" id="IPR001647">
    <property type="entry name" value="HTH_TetR"/>
</dbReference>
<protein>
    <submittedName>
        <fullName evidence="7">TetR family transcriptional regulator</fullName>
    </submittedName>
</protein>
<dbReference type="SUPFAM" id="SSF46689">
    <property type="entry name" value="Homeodomain-like"/>
    <property type="match status" value="1"/>
</dbReference>
<feature type="domain" description="HTH tetR-type" evidence="6">
    <location>
        <begin position="10"/>
        <end position="70"/>
    </location>
</feature>
<evidence type="ECO:0000256" key="4">
    <source>
        <dbReference type="ARBA" id="ARBA00023163"/>
    </source>
</evidence>